<dbReference type="Pfam" id="PF00563">
    <property type="entry name" value="EAL"/>
    <property type="match status" value="1"/>
</dbReference>
<dbReference type="PANTHER" id="PTHR44757">
    <property type="entry name" value="DIGUANYLATE CYCLASE DGCP"/>
    <property type="match status" value="1"/>
</dbReference>
<dbReference type="InterPro" id="IPR003660">
    <property type="entry name" value="HAMP_dom"/>
</dbReference>
<dbReference type="SMART" id="SM00304">
    <property type="entry name" value="HAMP"/>
    <property type="match status" value="1"/>
</dbReference>
<keyword evidence="2" id="KW-1133">Transmembrane helix</keyword>
<comment type="catalytic activity">
    <reaction evidence="1">
        <text>3',3'-c-di-GMP + H2O = 5'-phosphoguanylyl(3'-&gt;5')guanosine + H(+)</text>
        <dbReference type="Rhea" id="RHEA:24902"/>
        <dbReference type="ChEBI" id="CHEBI:15377"/>
        <dbReference type="ChEBI" id="CHEBI:15378"/>
        <dbReference type="ChEBI" id="CHEBI:58754"/>
        <dbReference type="ChEBI" id="CHEBI:58805"/>
        <dbReference type="EC" id="3.1.4.52"/>
    </reaction>
    <physiologicalReaction direction="left-to-right" evidence="1">
        <dbReference type="Rhea" id="RHEA:24903"/>
    </physiologicalReaction>
</comment>
<dbReference type="GO" id="GO:0071732">
    <property type="term" value="P:cellular response to nitric oxide"/>
    <property type="evidence" value="ECO:0007669"/>
    <property type="project" value="UniProtKB-ARBA"/>
</dbReference>
<dbReference type="Gene3D" id="3.20.20.450">
    <property type="entry name" value="EAL domain"/>
    <property type="match status" value="1"/>
</dbReference>
<organism evidence="6 7">
    <name type="scientific">Pseudoduganella namucuonensis</name>
    <dbReference type="NCBI Taxonomy" id="1035707"/>
    <lineage>
        <taxon>Bacteria</taxon>
        <taxon>Pseudomonadati</taxon>
        <taxon>Pseudomonadota</taxon>
        <taxon>Betaproteobacteria</taxon>
        <taxon>Burkholderiales</taxon>
        <taxon>Oxalobacteraceae</taxon>
        <taxon>Telluria group</taxon>
        <taxon>Pseudoduganella</taxon>
    </lineage>
</organism>
<dbReference type="InterPro" id="IPR001633">
    <property type="entry name" value="EAL_dom"/>
</dbReference>
<dbReference type="InterPro" id="IPR052155">
    <property type="entry name" value="Biofilm_reg_signaling"/>
</dbReference>
<evidence type="ECO:0000313" key="7">
    <source>
        <dbReference type="Proteomes" id="UP000199391"/>
    </source>
</evidence>
<dbReference type="SUPFAM" id="SSF141868">
    <property type="entry name" value="EAL domain-like"/>
    <property type="match status" value="1"/>
</dbReference>
<dbReference type="CDD" id="cd06225">
    <property type="entry name" value="HAMP"/>
    <property type="match status" value="1"/>
</dbReference>
<dbReference type="FunFam" id="3.30.70.270:FF:000001">
    <property type="entry name" value="Diguanylate cyclase domain protein"/>
    <property type="match status" value="1"/>
</dbReference>
<dbReference type="SUPFAM" id="SSF158472">
    <property type="entry name" value="HAMP domain-like"/>
    <property type="match status" value="1"/>
</dbReference>
<dbReference type="FunFam" id="3.20.20.450:FF:000001">
    <property type="entry name" value="Cyclic di-GMP phosphodiesterase yahA"/>
    <property type="match status" value="1"/>
</dbReference>
<dbReference type="PROSITE" id="PS50887">
    <property type="entry name" value="GGDEF"/>
    <property type="match status" value="1"/>
</dbReference>
<dbReference type="InterPro" id="IPR043128">
    <property type="entry name" value="Rev_trsase/Diguanyl_cyclase"/>
</dbReference>
<dbReference type="SMART" id="SM00267">
    <property type="entry name" value="GGDEF"/>
    <property type="match status" value="1"/>
</dbReference>
<dbReference type="CDD" id="cd01949">
    <property type="entry name" value="GGDEF"/>
    <property type="match status" value="1"/>
</dbReference>
<evidence type="ECO:0000256" key="1">
    <source>
        <dbReference type="ARBA" id="ARBA00051114"/>
    </source>
</evidence>
<gene>
    <name evidence="6" type="ORF">SAMN05216552_103445</name>
</gene>
<evidence type="ECO:0000259" key="3">
    <source>
        <dbReference type="PROSITE" id="PS50883"/>
    </source>
</evidence>
<dbReference type="PROSITE" id="PS50885">
    <property type="entry name" value="HAMP"/>
    <property type="match status" value="1"/>
</dbReference>
<feature type="domain" description="GGDEF" evidence="5">
    <location>
        <begin position="289"/>
        <end position="424"/>
    </location>
</feature>
<dbReference type="Pfam" id="PF00672">
    <property type="entry name" value="HAMP"/>
    <property type="match status" value="1"/>
</dbReference>
<dbReference type="SUPFAM" id="SSF55073">
    <property type="entry name" value="Nucleotide cyclase"/>
    <property type="match status" value="1"/>
</dbReference>
<dbReference type="AlphaFoldDB" id="A0A1I7LPF2"/>
<evidence type="ECO:0000313" key="6">
    <source>
        <dbReference type="EMBL" id="SFV11597.1"/>
    </source>
</evidence>
<dbReference type="GO" id="GO:0007165">
    <property type="term" value="P:signal transduction"/>
    <property type="evidence" value="ECO:0007669"/>
    <property type="project" value="InterPro"/>
</dbReference>
<dbReference type="Gene3D" id="6.10.340.10">
    <property type="match status" value="1"/>
</dbReference>
<accession>A0A1I7LPF2</accession>
<protein>
    <submittedName>
        <fullName evidence="6">Diguanylate cyclase (GGDEF) domain-containing protein</fullName>
    </submittedName>
</protein>
<dbReference type="Pfam" id="PF00990">
    <property type="entry name" value="GGDEF"/>
    <property type="match status" value="1"/>
</dbReference>
<keyword evidence="2" id="KW-0812">Transmembrane</keyword>
<dbReference type="Gene3D" id="3.30.70.270">
    <property type="match status" value="1"/>
</dbReference>
<dbReference type="CDD" id="cd01948">
    <property type="entry name" value="EAL"/>
    <property type="match status" value="1"/>
</dbReference>
<dbReference type="InterPro" id="IPR029787">
    <property type="entry name" value="Nucleotide_cyclase"/>
</dbReference>
<dbReference type="NCBIfam" id="TIGR00254">
    <property type="entry name" value="GGDEF"/>
    <property type="match status" value="1"/>
</dbReference>
<evidence type="ECO:0000259" key="5">
    <source>
        <dbReference type="PROSITE" id="PS50887"/>
    </source>
</evidence>
<feature type="domain" description="HAMP" evidence="4">
    <location>
        <begin position="194"/>
        <end position="246"/>
    </location>
</feature>
<feature type="transmembrane region" description="Helical" evidence="2">
    <location>
        <begin position="175"/>
        <end position="197"/>
    </location>
</feature>
<proteinExistence type="predicted"/>
<dbReference type="PROSITE" id="PS50883">
    <property type="entry name" value="EAL"/>
    <property type="match status" value="1"/>
</dbReference>
<dbReference type="Proteomes" id="UP000199391">
    <property type="component" value="Unassembled WGS sequence"/>
</dbReference>
<dbReference type="STRING" id="1035707.SAMN05216552_103445"/>
<dbReference type="PANTHER" id="PTHR44757:SF2">
    <property type="entry name" value="BIOFILM ARCHITECTURE MAINTENANCE PROTEIN MBAA"/>
    <property type="match status" value="1"/>
</dbReference>
<dbReference type="GO" id="GO:0071111">
    <property type="term" value="F:cyclic-guanylate-specific phosphodiesterase activity"/>
    <property type="evidence" value="ECO:0007669"/>
    <property type="project" value="UniProtKB-EC"/>
</dbReference>
<dbReference type="GO" id="GO:0016020">
    <property type="term" value="C:membrane"/>
    <property type="evidence" value="ECO:0007669"/>
    <property type="project" value="InterPro"/>
</dbReference>
<dbReference type="EMBL" id="FPBO01000034">
    <property type="protein sequence ID" value="SFV11597.1"/>
    <property type="molecule type" value="Genomic_DNA"/>
</dbReference>
<keyword evidence="7" id="KW-1185">Reference proteome</keyword>
<sequence>MLFPLAIAAVCSLVYLGSSTLVLKHNNSRLAHVRDVLFPVLEITTDNVGALDKIIEQLNDAASSGEKDPLDAAATIAAKVRANYARLRGIDADKAEEFRQLAAEFDAYYSAAHAVAKEMMDKSGAPDPRSLQAMSAKLDTYRKDLLSFRDSANSRFTGTIGDATSDADGAVSTGIAIGLLSLCLTLGFGIAIARALLRQLRQALKVAQTVAAGDLTSRIEVTSHDETGQLLQALKDMNDSLARSVDEHKRLEALLQHQASHDTLTGLPNRALLQDRLKQAIATAVRSPSPIWIIFVDLDRFKLVNDSLGHKAGDAMLKQVAARLQSAVREADTVARLGGDEFVLVLPERIDGSGSLSAAVVQRILDAVAQPMMIEGHEFVTTCSMGIAVHPNDGADGETLMTHADIAMYCAKEVGRNNFRFYSPAMDARILERLRLEGELRHALERDEFELHYQPQVDLRSGRIVGMESLIRWNHPELGMISPARFITLAEETGLIVPIGAWVIRTACAQNQAWQRAGLGRLRVAVNLSARQFAQKNLAEFIMNILDETGLAAEDLEIELTESLVMTDVERAVGVLDDLKRIGVQLSIDDFGTGYSSLSYLKRFPIHVLKIDQSFVRDIATGADDAAIVALIISLAHSLKLNVIAEGVETPEQLAYLNLHDCDEMQGYFFSKPVPAEAFEKMLRSGKSLSSGFDRASA</sequence>
<dbReference type="InterPro" id="IPR035919">
    <property type="entry name" value="EAL_sf"/>
</dbReference>
<dbReference type="SMART" id="SM00052">
    <property type="entry name" value="EAL"/>
    <property type="match status" value="1"/>
</dbReference>
<evidence type="ECO:0000256" key="2">
    <source>
        <dbReference type="SAM" id="Phobius"/>
    </source>
</evidence>
<keyword evidence="2" id="KW-0472">Membrane</keyword>
<reference evidence="7" key="1">
    <citation type="submission" date="2016-10" db="EMBL/GenBank/DDBJ databases">
        <authorList>
            <person name="Varghese N."/>
            <person name="Submissions S."/>
        </authorList>
    </citation>
    <scope>NUCLEOTIDE SEQUENCE [LARGE SCALE GENOMIC DNA]</scope>
    <source>
        <strain evidence="7">CGMCC 1.11014</strain>
    </source>
</reference>
<name>A0A1I7LPF2_9BURK</name>
<dbReference type="InterPro" id="IPR000160">
    <property type="entry name" value="GGDEF_dom"/>
</dbReference>
<feature type="domain" description="EAL" evidence="3">
    <location>
        <begin position="433"/>
        <end position="687"/>
    </location>
</feature>
<evidence type="ECO:0000259" key="4">
    <source>
        <dbReference type="PROSITE" id="PS50885"/>
    </source>
</evidence>